<dbReference type="eggNOG" id="KOG0710">
    <property type="taxonomic scope" value="Eukaryota"/>
</dbReference>
<dbReference type="AlphaFoldDB" id="W4K911"/>
<name>W4K911_HETIT</name>
<dbReference type="Pfam" id="PF00011">
    <property type="entry name" value="HSP20"/>
    <property type="match status" value="1"/>
</dbReference>
<organism evidence="6 7">
    <name type="scientific">Heterobasidion irregulare (strain TC 32-1)</name>
    <dbReference type="NCBI Taxonomy" id="747525"/>
    <lineage>
        <taxon>Eukaryota</taxon>
        <taxon>Fungi</taxon>
        <taxon>Dikarya</taxon>
        <taxon>Basidiomycota</taxon>
        <taxon>Agaricomycotina</taxon>
        <taxon>Agaricomycetes</taxon>
        <taxon>Russulales</taxon>
        <taxon>Bondarzewiaceae</taxon>
        <taxon>Heterobasidion</taxon>
        <taxon>Heterobasidion annosum species complex</taxon>
    </lineage>
</organism>
<evidence type="ECO:0000256" key="4">
    <source>
        <dbReference type="SAM" id="MobiDB-lite"/>
    </source>
</evidence>
<sequence>MSLARQFLREFRPLFRMLEEPLGRAPGYAGLPMRSFFDDPFFNSPTHARPAIDVSEEGNQYVVEAELPGVKKDNVEVRIGDGGRSVTIEGKIVRRSSAPQTEEGSTAATSTEGNPTRPPLVSAARPAGANRLTAAAAVAKPDETSNQLSVERTFTGSSSFTRTVWLPRPVDPNKVSAKLTDGILTVRIPKAEEVGTVKVDVD</sequence>
<dbReference type="OrthoDB" id="1431247at2759"/>
<dbReference type="PANTHER" id="PTHR11527">
    <property type="entry name" value="HEAT-SHOCK PROTEIN 20 FAMILY MEMBER"/>
    <property type="match status" value="1"/>
</dbReference>
<dbReference type="EMBL" id="KI925458">
    <property type="protein sequence ID" value="ETW81571.1"/>
    <property type="molecule type" value="Genomic_DNA"/>
</dbReference>
<evidence type="ECO:0000313" key="6">
    <source>
        <dbReference type="EMBL" id="ETW81571.1"/>
    </source>
</evidence>
<dbReference type="InParanoid" id="W4K911"/>
<evidence type="ECO:0000256" key="1">
    <source>
        <dbReference type="ARBA" id="ARBA00023016"/>
    </source>
</evidence>
<evidence type="ECO:0000313" key="7">
    <source>
        <dbReference type="Proteomes" id="UP000030671"/>
    </source>
</evidence>
<dbReference type="Proteomes" id="UP000030671">
    <property type="component" value="Unassembled WGS sequence"/>
</dbReference>
<feature type="compositionally biased region" description="Low complexity" evidence="4">
    <location>
        <begin position="101"/>
        <end position="113"/>
    </location>
</feature>
<comment type="similarity">
    <text evidence="2 3">Belongs to the small heat shock protein (HSP20) family.</text>
</comment>
<protein>
    <recommendedName>
        <fullName evidence="5">SHSP domain-containing protein</fullName>
    </recommendedName>
</protein>
<accession>W4K911</accession>
<gene>
    <name evidence="6" type="ORF">HETIRDRAFT_409448</name>
</gene>
<keyword evidence="1" id="KW-0346">Stress response</keyword>
<keyword evidence="7" id="KW-1185">Reference proteome</keyword>
<dbReference type="InterPro" id="IPR031107">
    <property type="entry name" value="Small_HSP"/>
</dbReference>
<proteinExistence type="inferred from homology"/>
<dbReference type="InterPro" id="IPR002068">
    <property type="entry name" value="A-crystallin/Hsp20_dom"/>
</dbReference>
<evidence type="ECO:0000256" key="3">
    <source>
        <dbReference type="RuleBase" id="RU003616"/>
    </source>
</evidence>
<dbReference type="PROSITE" id="PS01031">
    <property type="entry name" value="SHSP"/>
    <property type="match status" value="1"/>
</dbReference>
<dbReference type="KEGG" id="hir:HETIRDRAFT_409448"/>
<dbReference type="STRING" id="747525.W4K911"/>
<evidence type="ECO:0000256" key="2">
    <source>
        <dbReference type="PROSITE-ProRule" id="PRU00285"/>
    </source>
</evidence>
<dbReference type="InterPro" id="IPR008978">
    <property type="entry name" value="HSP20-like_chaperone"/>
</dbReference>
<dbReference type="CDD" id="cd06464">
    <property type="entry name" value="ACD_sHsps-like"/>
    <property type="match status" value="1"/>
</dbReference>
<reference evidence="6 7" key="1">
    <citation type="journal article" date="2012" name="New Phytol.">
        <title>Insight into trade-off between wood decay and parasitism from the genome of a fungal forest pathogen.</title>
        <authorList>
            <person name="Olson A."/>
            <person name="Aerts A."/>
            <person name="Asiegbu F."/>
            <person name="Belbahri L."/>
            <person name="Bouzid O."/>
            <person name="Broberg A."/>
            <person name="Canback B."/>
            <person name="Coutinho P.M."/>
            <person name="Cullen D."/>
            <person name="Dalman K."/>
            <person name="Deflorio G."/>
            <person name="van Diepen L.T."/>
            <person name="Dunand C."/>
            <person name="Duplessis S."/>
            <person name="Durling M."/>
            <person name="Gonthier P."/>
            <person name="Grimwood J."/>
            <person name="Fossdal C.G."/>
            <person name="Hansson D."/>
            <person name="Henrissat B."/>
            <person name="Hietala A."/>
            <person name="Himmelstrand K."/>
            <person name="Hoffmeister D."/>
            <person name="Hogberg N."/>
            <person name="James T.Y."/>
            <person name="Karlsson M."/>
            <person name="Kohler A."/>
            <person name="Kues U."/>
            <person name="Lee Y.H."/>
            <person name="Lin Y.C."/>
            <person name="Lind M."/>
            <person name="Lindquist E."/>
            <person name="Lombard V."/>
            <person name="Lucas S."/>
            <person name="Lunden K."/>
            <person name="Morin E."/>
            <person name="Murat C."/>
            <person name="Park J."/>
            <person name="Raffaello T."/>
            <person name="Rouze P."/>
            <person name="Salamov A."/>
            <person name="Schmutz J."/>
            <person name="Solheim H."/>
            <person name="Stahlberg J."/>
            <person name="Velez H."/>
            <person name="de Vries R.P."/>
            <person name="Wiebenga A."/>
            <person name="Woodward S."/>
            <person name="Yakovlev I."/>
            <person name="Garbelotto M."/>
            <person name="Martin F."/>
            <person name="Grigoriev I.V."/>
            <person name="Stenlid J."/>
        </authorList>
    </citation>
    <scope>NUCLEOTIDE SEQUENCE [LARGE SCALE GENOMIC DNA]</scope>
    <source>
        <strain evidence="6 7">TC 32-1</strain>
    </source>
</reference>
<dbReference type="GeneID" id="20672776"/>
<feature type="region of interest" description="Disordered" evidence="4">
    <location>
        <begin position="92"/>
        <end position="120"/>
    </location>
</feature>
<dbReference type="Gene3D" id="2.60.40.790">
    <property type="match status" value="1"/>
</dbReference>
<dbReference type="HOGENOM" id="CLU_046737_1_3_1"/>
<dbReference type="RefSeq" id="XP_009546203.1">
    <property type="nucleotide sequence ID" value="XM_009547908.1"/>
</dbReference>
<feature type="domain" description="SHSP" evidence="5">
    <location>
        <begin position="43"/>
        <end position="202"/>
    </location>
</feature>
<dbReference type="SUPFAM" id="SSF49764">
    <property type="entry name" value="HSP20-like chaperones"/>
    <property type="match status" value="1"/>
</dbReference>
<evidence type="ECO:0000259" key="5">
    <source>
        <dbReference type="PROSITE" id="PS01031"/>
    </source>
</evidence>